<protein>
    <submittedName>
        <fullName evidence="1">Uncharacterized protein</fullName>
    </submittedName>
</protein>
<dbReference type="EMBL" id="JAJAGQ010000008">
    <property type="protein sequence ID" value="KAJ8556407.1"/>
    <property type="molecule type" value="Genomic_DNA"/>
</dbReference>
<gene>
    <name evidence="1" type="ORF">K7X08_029798</name>
</gene>
<sequence length="234" mass="26314">MLKMERRKLKVLRKAKTSTIQKVLEDIIEEHSEECEEIAIISVEEVVQYDATKNLEPDVIVHDTGKLLTSPAASSVKERTISVVMDTWIHTEVEEVEISPAEVLVESIEDASPKKSGCDVRIEDSQSEDIAREIEELCKDMSMKSDASREISHTEEQALEENYQQVNQSIREAHHGNTDNGVVLNQNITALAIVTDINFNNISNIKKNSPNKVLHDVVSHNVGVVEEENENIDM</sequence>
<organism evidence="1 2">
    <name type="scientific">Anisodus acutangulus</name>
    <dbReference type="NCBI Taxonomy" id="402998"/>
    <lineage>
        <taxon>Eukaryota</taxon>
        <taxon>Viridiplantae</taxon>
        <taxon>Streptophyta</taxon>
        <taxon>Embryophyta</taxon>
        <taxon>Tracheophyta</taxon>
        <taxon>Spermatophyta</taxon>
        <taxon>Magnoliopsida</taxon>
        <taxon>eudicotyledons</taxon>
        <taxon>Gunneridae</taxon>
        <taxon>Pentapetalae</taxon>
        <taxon>asterids</taxon>
        <taxon>lamiids</taxon>
        <taxon>Solanales</taxon>
        <taxon>Solanaceae</taxon>
        <taxon>Solanoideae</taxon>
        <taxon>Hyoscyameae</taxon>
        <taxon>Anisodus</taxon>
    </lineage>
</organism>
<accession>A0A9Q1MF22</accession>
<name>A0A9Q1MF22_9SOLA</name>
<dbReference type="AlphaFoldDB" id="A0A9Q1MF22"/>
<comment type="caution">
    <text evidence="1">The sequence shown here is derived from an EMBL/GenBank/DDBJ whole genome shotgun (WGS) entry which is preliminary data.</text>
</comment>
<dbReference type="Proteomes" id="UP001152561">
    <property type="component" value="Unassembled WGS sequence"/>
</dbReference>
<proteinExistence type="predicted"/>
<keyword evidence="2" id="KW-1185">Reference proteome</keyword>
<evidence type="ECO:0000313" key="2">
    <source>
        <dbReference type="Proteomes" id="UP001152561"/>
    </source>
</evidence>
<evidence type="ECO:0000313" key="1">
    <source>
        <dbReference type="EMBL" id="KAJ8556407.1"/>
    </source>
</evidence>
<reference evidence="2" key="1">
    <citation type="journal article" date="2023" name="Proc. Natl. Acad. Sci. U.S.A.">
        <title>Genomic and structural basis for evolution of tropane alkaloid biosynthesis.</title>
        <authorList>
            <person name="Wanga Y.-J."/>
            <person name="Taina T."/>
            <person name="Yua J.-Y."/>
            <person name="Lia J."/>
            <person name="Xua B."/>
            <person name="Chenc J."/>
            <person name="D'Auriad J.C."/>
            <person name="Huanga J.-P."/>
            <person name="Huanga S.-X."/>
        </authorList>
    </citation>
    <scope>NUCLEOTIDE SEQUENCE [LARGE SCALE GENOMIC DNA]</scope>
    <source>
        <strain evidence="2">cv. KIB-2019</strain>
    </source>
</reference>